<dbReference type="AlphaFoldDB" id="A0AAD6ZAD6"/>
<evidence type="ECO:0000256" key="2">
    <source>
        <dbReference type="SAM" id="Phobius"/>
    </source>
</evidence>
<keyword evidence="4" id="KW-1185">Reference proteome</keyword>
<keyword evidence="2" id="KW-1133">Transmembrane helix</keyword>
<accession>A0AAD6ZAD6</accession>
<feature type="region of interest" description="Disordered" evidence="1">
    <location>
        <begin position="337"/>
        <end position="378"/>
    </location>
</feature>
<evidence type="ECO:0000313" key="3">
    <source>
        <dbReference type="EMBL" id="KAJ7312971.1"/>
    </source>
</evidence>
<dbReference type="EMBL" id="JARIHO010000069">
    <property type="protein sequence ID" value="KAJ7312971.1"/>
    <property type="molecule type" value="Genomic_DNA"/>
</dbReference>
<feature type="region of interest" description="Disordered" evidence="1">
    <location>
        <begin position="142"/>
        <end position="171"/>
    </location>
</feature>
<keyword evidence="2" id="KW-0812">Transmembrane</keyword>
<protein>
    <recommendedName>
        <fullName evidence="5">Transmembrane protein</fullName>
    </recommendedName>
</protein>
<comment type="caution">
    <text evidence="3">The sequence shown here is derived from an EMBL/GenBank/DDBJ whole genome shotgun (WGS) entry which is preliminary data.</text>
</comment>
<feature type="compositionally biased region" description="Polar residues" evidence="1">
    <location>
        <begin position="215"/>
        <end position="225"/>
    </location>
</feature>
<dbReference type="Proteomes" id="UP001218218">
    <property type="component" value="Unassembled WGS sequence"/>
</dbReference>
<keyword evidence="2" id="KW-0472">Membrane</keyword>
<feature type="compositionally biased region" description="Low complexity" evidence="1">
    <location>
        <begin position="338"/>
        <end position="358"/>
    </location>
</feature>
<organism evidence="3 4">
    <name type="scientific">Mycena albidolilacea</name>
    <dbReference type="NCBI Taxonomy" id="1033008"/>
    <lineage>
        <taxon>Eukaryota</taxon>
        <taxon>Fungi</taxon>
        <taxon>Dikarya</taxon>
        <taxon>Basidiomycota</taxon>
        <taxon>Agaricomycotina</taxon>
        <taxon>Agaricomycetes</taxon>
        <taxon>Agaricomycetidae</taxon>
        <taxon>Agaricales</taxon>
        <taxon>Marasmiineae</taxon>
        <taxon>Mycenaceae</taxon>
        <taxon>Mycena</taxon>
    </lineage>
</organism>
<evidence type="ECO:0000256" key="1">
    <source>
        <dbReference type="SAM" id="MobiDB-lite"/>
    </source>
</evidence>
<feature type="region of interest" description="Disordered" evidence="1">
    <location>
        <begin position="215"/>
        <end position="247"/>
    </location>
</feature>
<feature type="region of interest" description="Disordered" evidence="1">
    <location>
        <begin position="415"/>
        <end position="435"/>
    </location>
</feature>
<gene>
    <name evidence="3" type="ORF">DFH08DRAFT_943471</name>
</gene>
<reference evidence="3" key="1">
    <citation type="submission" date="2023-03" db="EMBL/GenBank/DDBJ databases">
        <title>Massive genome expansion in bonnet fungi (Mycena s.s.) driven by repeated elements and novel gene families across ecological guilds.</title>
        <authorList>
            <consortium name="Lawrence Berkeley National Laboratory"/>
            <person name="Harder C.B."/>
            <person name="Miyauchi S."/>
            <person name="Viragh M."/>
            <person name="Kuo A."/>
            <person name="Thoen E."/>
            <person name="Andreopoulos B."/>
            <person name="Lu D."/>
            <person name="Skrede I."/>
            <person name="Drula E."/>
            <person name="Henrissat B."/>
            <person name="Morin E."/>
            <person name="Kohler A."/>
            <person name="Barry K."/>
            <person name="LaButti K."/>
            <person name="Morin E."/>
            <person name="Salamov A."/>
            <person name="Lipzen A."/>
            <person name="Mereny Z."/>
            <person name="Hegedus B."/>
            <person name="Baldrian P."/>
            <person name="Stursova M."/>
            <person name="Weitz H."/>
            <person name="Taylor A."/>
            <person name="Grigoriev I.V."/>
            <person name="Nagy L.G."/>
            <person name="Martin F."/>
            <person name="Kauserud H."/>
        </authorList>
    </citation>
    <scope>NUCLEOTIDE SEQUENCE</scope>
    <source>
        <strain evidence="3">CBHHK002</strain>
    </source>
</reference>
<dbReference type="Gene3D" id="2.60.120.260">
    <property type="entry name" value="Galactose-binding domain-like"/>
    <property type="match status" value="1"/>
</dbReference>
<evidence type="ECO:0000313" key="4">
    <source>
        <dbReference type="Proteomes" id="UP001218218"/>
    </source>
</evidence>
<evidence type="ECO:0008006" key="5">
    <source>
        <dbReference type="Google" id="ProtNLM"/>
    </source>
</evidence>
<feature type="transmembrane region" description="Helical" evidence="2">
    <location>
        <begin position="185"/>
        <end position="205"/>
    </location>
</feature>
<proteinExistence type="predicted"/>
<name>A0AAD6ZAD6_9AGAR</name>
<feature type="compositionally biased region" description="Pro residues" evidence="1">
    <location>
        <begin position="426"/>
        <end position="435"/>
    </location>
</feature>
<sequence length="435" mass="44295">MADTGQFTIIDDKDATVVYTGTWVTGGTTHEHAGTVSSSVKVGDSFLVPFTGTSIAVYGTFDSSSAGVQTSYAIDGGSATTVTSSSSGSDSYQQLFWKSNSVSSGSHKLVVTMKSVNNVGDGEGTIWFDYFNVTTAAISNTPSVPASTTGSSSSSRSKSSSTATSSSPATNTAAAVVTHSKSHTAIIAGVIVALLLLALLAAALFQRMRRARRNTNFGPDMSSPSNGPPVMQPFLTNQTPMTPAGSAPMAASYGAAYGSPAPSGATYSPGVGGFDPRQTHAGLVAGAFGQPNTYAPIPAKGFAGQAPYGGQPQAQAQAPYDPYASMGIVAMQHPNNEAAPQSSYAPSASSTPSSSQYQNRGPLSVVGGSSTAADPSEYGDSIADLKRRQQQVVNQYEQGISGSAPIVQHTDSGVRALDTGAGPAPTELPPVYTPN</sequence>